<keyword evidence="2 3" id="KW-0808">Transferase</keyword>
<dbReference type="EMBL" id="CP029354">
    <property type="protein sequence ID" value="AWK88562.1"/>
    <property type="molecule type" value="Genomic_DNA"/>
</dbReference>
<keyword evidence="1" id="KW-0328">Glycosyltransferase</keyword>
<dbReference type="OrthoDB" id="9771846at2"/>
<accession>A0A2S2CVM9</accession>
<evidence type="ECO:0000313" key="4">
    <source>
        <dbReference type="Proteomes" id="UP000245629"/>
    </source>
</evidence>
<name>A0A2S2CVM9_9PROT</name>
<evidence type="ECO:0000256" key="1">
    <source>
        <dbReference type="ARBA" id="ARBA00022676"/>
    </source>
</evidence>
<organism evidence="3 4">
    <name type="scientific">Azospirillum thermophilum</name>
    <dbReference type="NCBI Taxonomy" id="2202148"/>
    <lineage>
        <taxon>Bacteria</taxon>
        <taxon>Pseudomonadati</taxon>
        <taxon>Pseudomonadota</taxon>
        <taxon>Alphaproteobacteria</taxon>
        <taxon>Rhodospirillales</taxon>
        <taxon>Azospirillaceae</taxon>
        <taxon>Azospirillum</taxon>
    </lineage>
</organism>
<protein>
    <submittedName>
        <fullName evidence="3">Glycosyltransferase</fullName>
    </submittedName>
</protein>
<dbReference type="PANTHER" id="PTHR34136:SF1">
    <property type="entry name" value="UDP-N-ACETYL-D-MANNOSAMINURONIC ACID TRANSFERASE"/>
    <property type="match status" value="1"/>
</dbReference>
<dbReference type="KEGG" id="azz:DEW08_20675"/>
<keyword evidence="4" id="KW-1185">Reference proteome</keyword>
<reference evidence="4" key="1">
    <citation type="submission" date="2018-05" db="EMBL/GenBank/DDBJ databases">
        <title>Azospirillum thermophila sp. nov., a novel isolated from hot spring.</title>
        <authorList>
            <person name="Zhao Z."/>
        </authorList>
    </citation>
    <scope>NUCLEOTIDE SEQUENCE [LARGE SCALE GENOMIC DNA]</scope>
    <source>
        <strain evidence="4">CFH 70021</strain>
    </source>
</reference>
<dbReference type="RefSeq" id="WP_109330969.1">
    <property type="nucleotide sequence ID" value="NZ_CP029354.1"/>
</dbReference>
<evidence type="ECO:0000256" key="2">
    <source>
        <dbReference type="ARBA" id="ARBA00022679"/>
    </source>
</evidence>
<dbReference type="NCBIfam" id="TIGR00696">
    <property type="entry name" value="wecG_tagA_cpsF"/>
    <property type="match status" value="1"/>
</dbReference>
<sequence>MNTPRAAIPRVNVLGVGVSAINMGMALNTIEAWIADRSPHYVCVTGVHGVMESQRDPVLKDIHNGAGLVTPDGMPLVWLSRLAGFDHVSRVYGPDLFLEVAARSLATGWRHFYYGGGPDVAALLKSRMTRRFPGLQVVGTCTPPFRPLTAEEEEALVRRIDASGADIVWVGLSTPKQERWMARFVGRLQAPVLIGVGAAFDFHAGLKKQAPLWMQRSGLEWAFRMATEPRRLAGRYLTNNPRFVLRVFVQRMGWRRYPGDW</sequence>
<dbReference type="CDD" id="cd06533">
    <property type="entry name" value="Glyco_transf_WecG_TagA"/>
    <property type="match status" value="1"/>
</dbReference>
<proteinExistence type="predicted"/>
<dbReference type="Pfam" id="PF03808">
    <property type="entry name" value="Glyco_tran_WecG"/>
    <property type="match status" value="1"/>
</dbReference>
<dbReference type="GO" id="GO:0016758">
    <property type="term" value="F:hexosyltransferase activity"/>
    <property type="evidence" value="ECO:0007669"/>
    <property type="project" value="TreeGrafter"/>
</dbReference>
<evidence type="ECO:0000313" key="3">
    <source>
        <dbReference type="EMBL" id="AWK88562.1"/>
    </source>
</evidence>
<dbReference type="InterPro" id="IPR004629">
    <property type="entry name" value="WecG_TagA_CpsF"/>
</dbReference>
<dbReference type="Proteomes" id="UP000245629">
    <property type="component" value="Chromosome 3"/>
</dbReference>
<dbReference type="PANTHER" id="PTHR34136">
    <property type="match status" value="1"/>
</dbReference>
<gene>
    <name evidence="3" type="ORF">DEW08_20675</name>
</gene>
<dbReference type="AlphaFoldDB" id="A0A2S2CVM9"/>